<dbReference type="Proteomes" id="UP000494122">
    <property type="component" value="Unassembled WGS sequence"/>
</dbReference>
<dbReference type="PANTHER" id="PTHR44051:SF8">
    <property type="entry name" value="GLUTATHIONE S-TRANSFERASE GSTA"/>
    <property type="match status" value="1"/>
</dbReference>
<reference evidence="2 3" key="1">
    <citation type="submission" date="2020-04" db="EMBL/GenBank/DDBJ databases">
        <authorList>
            <person name="De Canck E."/>
        </authorList>
    </citation>
    <scope>NUCLEOTIDE SEQUENCE [LARGE SCALE GENOMIC DNA]</scope>
    <source>
        <strain evidence="2 3">LMG 3328</strain>
    </source>
</reference>
<dbReference type="SUPFAM" id="SSF52833">
    <property type="entry name" value="Thioredoxin-like"/>
    <property type="match status" value="1"/>
</dbReference>
<dbReference type="Pfam" id="PF14834">
    <property type="entry name" value="GST_C_4"/>
    <property type="match status" value="1"/>
</dbReference>
<evidence type="ECO:0000313" key="2">
    <source>
        <dbReference type="EMBL" id="CAB3891816.1"/>
    </source>
</evidence>
<dbReference type="SFLD" id="SFLDG00358">
    <property type="entry name" value="Main_(cytGST)"/>
    <property type="match status" value="1"/>
</dbReference>
<dbReference type="InterPro" id="IPR036282">
    <property type="entry name" value="Glutathione-S-Trfase_C_sf"/>
</dbReference>
<dbReference type="SFLD" id="SFLDS00019">
    <property type="entry name" value="Glutathione_Transferase_(cytos"/>
    <property type="match status" value="1"/>
</dbReference>
<protein>
    <submittedName>
        <fullName evidence="2">Glutathione S-transferase YfcF</fullName>
        <ecNumber evidence="2">2.5.1.18</ecNumber>
    </submittedName>
</protein>
<dbReference type="Gene3D" id="1.20.1050.10">
    <property type="match status" value="1"/>
</dbReference>
<name>A0A6S7E196_9BURK</name>
<dbReference type="SUPFAM" id="SSF47616">
    <property type="entry name" value="GST C-terminal domain-like"/>
    <property type="match status" value="1"/>
</dbReference>
<dbReference type="GO" id="GO:0004364">
    <property type="term" value="F:glutathione transferase activity"/>
    <property type="evidence" value="ECO:0007669"/>
    <property type="project" value="UniProtKB-EC"/>
</dbReference>
<dbReference type="EMBL" id="CADILE010000011">
    <property type="protein sequence ID" value="CAB3891816.1"/>
    <property type="molecule type" value="Genomic_DNA"/>
</dbReference>
<dbReference type="CDD" id="cd00570">
    <property type="entry name" value="GST_N_family"/>
    <property type="match status" value="1"/>
</dbReference>
<feature type="domain" description="GST N-terminal" evidence="1">
    <location>
        <begin position="7"/>
        <end position="88"/>
    </location>
</feature>
<keyword evidence="2" id="KW-0808">Transferase</keyword>
<dbReference type="PANTHER" id="PTHR44051">
    <property type="entry name" value="GLUTATHIONE S-TRANSFERASE-RELATED"/>
    <property type="match status" value="1"/>
</dbReference>
<accession>A0A6S7E196</accession>
<dbReference type="Gene3D" id="3.40.30.10">
    <property type="entry name" value="Glutaredoxin"/>
    <property type="match status" value="1"/>
</dbReference>
<dbReference type="NCBIfam" id="NF011693">
    <property type="entry name" value="PRK15113.1"/>
    <property type="match status" value="1"/>
</dbReference>
<sequence>MHLGAPFTLYVDSQFLSPYAMSAYVALAEKQLPFEVRLIDLDAGEQRMQPYQCRALTARVPALTHGDFNLTESTAIAEYLEDLHPAPGCTALYPAEPRERARARQLQAWLRSDLGALRQERPTESVFYGDAGQPLSDAGHAAAAKLIHVAGALIGAGQATLFDDWCIADLDLAVALRRLWQDGLPDPLRDYVQTQWQRPSVRKWLEHNADARA</sequence>
<dbReference type="PROSITE" id="PS50404">
    <property type="entry name" value="GST_NTER"/>
    <property type="match status" value="1"/>
</dbReference>
<dbReference type="InterPro" id="IPR040079">
    <property type="entry name" value="Glutathione_S-Trfase"/>
</dbReference>
<dbReference type="Pfam" id="PF13417">
    <property type="entry name" value="GST_N_3"/>
    <property type="match status" value="1"/>
</dbReference>
<dbReference type="InterPro" id="IPR034338">
    <property type="entry name" value="GST_4_C"/>
</dbReference>
<dbReference type="EC" id="2.5.1.18" evidence="2"/>
<evidence type="ECO:0000313" key="3">
    <source>
        <dbReference type="Proteomes" id="UP000494122"/>
    </source>
</evidence>
<dbReference type="InterPro" id="IPR036249">
    <property type="entry name" value="Thioredoxin-like_sf"/>
</dbReference>
<dbReference type="InterPro" id="IPR004045">
    <property type="entry name" value="Glutathione_S-Trfase_N"/>
</dbReference>
<organism evidence="2 3">
    <name type="scientific">Achromobacter ruhlandii</name>
    <dbReference type="NCBI Taxonomy" id="72557"/>
    <lineage>
        <taxon>Bacteria</taxon>
        <taxon>Pseudomonadati</taxon>
        <taxon>Pseudomonadota</taxon>
        <taxon>Betaproteobacteria</taxon>
        <taxon>Burkholderiales</taxon>
        <taxon>Alcaligenaceae</taxon>
        <taxon>Achromobacter</taxon>
    </lineage>
</organism>
<proteinExistence type="predicted"/>
<dbReference type="AlphaFoldDB" id="A0A6S7E196"/>
<dbReference type="CDD" id="cd03195">
    <property type="entry name" value="GST_C_4"/>
    <property type="match status" value="1"/>
</dbReference>
<evidence type="ECO:0000259" key="1">
    <source>
        <dbReference type="PROSITE" id="PS50404"/>
    </source>
</evidence>
<gene>
    <name evidence="2" type="primary">yfcF</name>
    <name evidence="2" type="ORF">LMG3328_03825</name>
</gene>